<comment type="caution">
    <text evidence="1">The sequence shown here is derived from an EMBL/GenBank/DDBJ whole genome shotgun (WGS) entry which is preliminary data.</text>
</comment>
<proteinExistence type="predicted"/>
<dbReference type="EMBL" id="CM042017">
    <property type="protein sequence ID" value="KAI3688876.1"/>
    <property type="molecule type" value="Genomic_DNA"/>
</dbReference>
<keyword evidence="2" id="KW-1185">Reference proteome</keyword>
<name>A0ACB8YUG2_CICIN</name>
<sequence length="269" mass="28531">MDEDSDGVSDTWRAGMEEDDILEDGEFIPESRNDDGDNSGGYDSPAANMENAKVGGGGPEFEETTVGGNDGIGGERNGEIEAAGIGGNNECRWEFGENIGEGMDNDMSQNVGAPVNATKGFLGQNFGPAAQLPPLGCFGPFPSVLGRDVDKLKMGNGAEKGKTTFTGSRDKRRRIVSGNSPRSMPNLVATQIISPSVPISNPLDLNNAPQNVDREGDTMSTSECKSINSAEEEIRATLEVGKRTGFQIDDESLLIKACGGSRVEEKYDQ</sequence>
<accession>A0ACB8YUG2</accession>
<protein>
    <submittedName>
        <fullName evidence="1">Uncharacterized protein</fullName>
    </submittedName>
</protein>
<dbReference type="Proteomes" id="UP001055811">
    <property type="component" value="Linkage Group LG09"/>
</dbReference>
<gene>
    <name evidence="1" type="ORF">L2E82_46782</name>
</gene>
<organism evidence="1 2">
    <name type="scientific">Cichorium intybus</name>
    <name type="common">Chicory</name>
    <dbReference type="NCBI Taxonomy" id="13427"/>
    <lineage>
        <taxon>Eukaryota</taxon>
        <taxon>Viridiplantae</taxon>
        <taxon>Streptophyta</taxon>
        <taxon>Embryophyta</taxon>
        <taxon>Tracheophyta</taxon>
        <taxon>Spermatophyta</taxon>
        <taxon>Magnoliopsida</taxon>
        <taxon>eudicotyledons</taxon>
        <taxon>Gunneridae</taxon>
        <taxon>Pentapetalae</taxon>
        <taxon>asterids</taxon>
        <taxon>campanulids</taxon>
        <taxon>Asterales</taxon>
        <taxon>Asteraceae</taxon>
        <taxon>Cichorioideae</taxon>
        <taxon>Cichorieae</taxon>
        <taxon>Cichoriinae</taxon>
        <taxon>Cichorium</taxon>
    </lineage>
</organism>
<evidence type="ECO:0000313" key="2">
    <source>
        <dbReference type="Proteomes" id="UP001055811"/>
    </source>
</evidence>
<evidence type="ECO:0000313" key="1">
    <source>
        <dbReference type="EMBL" id="KAI3688876.1"/>
    </source>
</evidence>
<reference evidence="2" key="1">
    <citation type="journal article" date="2022" name="Mol. Ecol. Resour.">
        <title>The genomes of chicory, endive, great burdock and yacon provide insights into Asteraceae palaeo-polyploidization history and plant inulin production.</title>
        <authorList>
            <person name="Fan W."/>
            <person name="Wang S."/>
            <person name="Wang H."/>
            <person name="Wang A."/>
            <person name="Jiang F."/>
            <person name="Liu H."/>
            <person name="Zhao H."/>
            <person name="Xu D."/>
            <person name="Zhang Y."/>
        </authorList>
    </citation>
    <scope>NUCLEOTIDE SEQUENCE [LARGE SCALE GENOMIC DNA]</scope>
    <source>
        <strain evidence="2">cv. Punajuju</strain>
    </source>
</reference>
<reference evidence="1 2" key="2">
    <citation type="journal article" date="2022" name="Mol. Ecol. Resour.">
        <title>The genomes of chicory, endive, great burdock and yacon provide insights into Asteraceae paleo-polyploidization history and plant inulin production.</title>
        <authorList>
            <person name="Fan W."/>
            <person name="Wang S."/>
            <person name="Wang H."/>
            <person name="Wang A."/>
            <person name="Jiang F."/>
            <person name="Liu H."/>
            <person name="Zhao H."/>
            <person name="Xu D."/>
            <person name="Zhang Y."/>
        </authorList>
    </citation>
    <scope>NUCLEOTIDE SEQUENCE [LARGE SCALE GENOMIC DNA]</scope>
    <source>
        <strain evidence="2">cv. Punajuju</strain>
        <tissue evidence="1">Leaves</tissue>
    </source>
</reference>